<sequence>MKFTLLFVVLAIFVAKSFSLECYVCDSDLDPNCHSMYDRNVRTELCDDSRLIGYQRNACLKIVTFEFGNRKTLRQCARVGPRKDPCFEQGNAYDLSVCEVCDNHLCNGSTNLKKNIWIMSLPVLGIMFYKIMMM</sequence>
<evidence type="ECO:0000256" key="7">
    <source>
        <dbReference type="ARBA" id="ARBA00023180"/>
    </source>
</evidence>
<evidence type="ECO:0000256" key="5">
    <source>
        <dbReference type="ARBA" id="ARBA00022989"/>
    </source>
</evidence>
<dbReference type="AlphaFoldDB" id="A0A1J1IXV4"/>
<evidence type="ECO:0000313" key="11">
    <source>
        <dbReference type="Proteomes" id="UP000183832"/>
    </source>
</evidence>
<dbReference type="GO" id="GO:0030431">
    <property type="term" value="P:sleep"/>
    <property type="evidence" value="ECO:0007669"/>
    <property type="project" value="InterPro"/>
</dbReference>
<comment type="subcellular location">
    <subcellularLocation>
        <location evidence="1">Membrane</location>
        <topology evidence="1">Lipid-anchor</topology>
        <topology evidence="1">GPI-anchor</topology>
    </subcellularLocation>
</comment>
<dbReference type="EMBL" id="CVRI01000063">
    <property type="protein sequence ID" value="CRL04546.1"/>
    <property type="molecule type" value="Genomic_DNA"/>
</dbReference>
<dbReference type="OrthoDB" id="7782811at2759"/>
<proteinExistence type="predicted"/>
<dbReference type="GO" id="GO:0098552">
    <property type="term" value="C:side of membrane"/>
    <property type="evidence" value="ECO:0007669"/>
    <property type="project" value="UniProtKB-KW"/>
</dbReference>
<reference evidence="10 11" key="1">
    <citation type="submission" date="2015-04" db="EMBL/GenBank/DDBJ databases">
        <authorList>
            <person name="Syromyatnikov M.Y."/>
            <person name="Popov V.N."/>
        </authorList>
    </citation>
    <scope>NUCLEOTIDE SEQUENCE [LARGE SCALE GENOMIC DNA]</scope>
</reference>
<keyword evidence="11" id="KW-1185">Reference proteome</keyword>
<gene>
    <name evidence="10" type="ORF">CLUMA_CG017619</name>
</gene>
<dbReference type="InterPro" id="IPR050975">
    <property type="entry name" value="Sleep_regulator"/>
</dbReference>
<name>A0A1J1IXV4_9DIPT</name>
<keyword evidence="6" id="KW-0472">Membrane</keyword>
<dbReference type="InterPro" id="IPR031424">
    <property type="entry name" value="QVR-like"/>
</dbReference>
<evidence type="ECO:0000256" key="1">
    <source>
        <dbReference type="ARBA" id="ARBA00004589"/>
    </source>
</evidence>
<evidence type="ECO:0000256" key="3">
    <source>
        <dbReference type="ARBA" id="ARBA00022692"/>
    </source>
</evidence>
<dbReference type="CDD" id="cd23589">
    <property type="entry name" value="TFP_LU_ECD_Rtv"/>
    <property type="match status" value="1"/>
</dbReference>
<dbReference type="PANTHER" id="PTHR33562">
    <property type="entry name" value="ATILLA, ISOFORM B-RELATED-RELATED"/>
    <property type="match status" value="1"/>
</dbReference>
<evidence type="ECO:0000256" key="2">
    <source>
        <dbReference type="ARBA" id="ARBA00022622"/>
    </source>
</evidence>
<keyword evidence="2" id="KW-0336">GPI-anchor</keyword>
<evidence type="ECO:0000256" key="8">
    <source>
        <dbReference type="ARBA" id="ARBA00023288"/>
    </source>
</evidence>
<evidence type="ECO:0000313" key="10">
    <source>
        <dbReference type="EMBL" id="CRL04546.1"/>
    </source>
</evidence>
<keyword evidence="7" id="KW-0325">Glycoprotein</keyword>
<dbReference type="Pfam" id="PF17064">
    <property type="entry name" value="QVR"/>
    <property type="match status" value="1"/>
</dbReference>
<dbReference type="PANTHER" id="PTHR33562:SF30">
    <property type="entry name" value="LD40063P"/>
    <property type="match status" value="1"/>
</dbReference>
<dbReference type="GO" id="GO:0032222">
    <property type="term" value="P:regulation of synaptic transmission, cholinergic"/>
    <property type="evidence" value="ECO:0007669"/>
    <property type="project" value="InterPro"/>
</dbReference>
<keyword evidence="5" id="KW-1133">Transmembrane helix</keyword>
<evidence type="ECO:0000256" key="9">
    <source>
        <dbReference type="SAM" id="SignalP"/>
    </source>
</evidence>
<feature type="chain" id="PRO_5009619162" evidence="9">
    <location>
        <begin position="20"/>
        <end position="134"/>
    </location>
</feature>
<keyword evidence="3" id="KW-0812">Transmembrane</keyword>
<accession>A0A1J1IXV4</accession>
<keyword evidence="8" id="KW-0449">Lipoprotein</keyword>
<feature type="signal peptide" evidence="9">
    <location>
        <begin position="1"/>
        <end position="19"/>
    </location>
</feature>
<keyword evidence="4 9" id="KW-0732">Signal</keyword>
<dbReference type="Proteomes" id="UP000183832">
    <property type="component" value="Unassembled WGS sequence"/>
</dbReference>
<organism evidence="10 11">
    <name type="scientific">Clunio marinus</name>
    <dbReference type="NCBI Taxonomy" id="568069"/>
    <lineage>
        <taxon>Eukaryota</taxon>
        <taxon>Metazoa</taxon>
        <taxon>Ecdysozoa</taxon>
        <taxon>Arthropoda</taxon>
        <taxon>Hexapoda</taxon>
        <taxon>Insecta</taxon>
        <taxon>Pterygota</taxon>
        <taxon>Neoptera</taxon>
        <taxon>Endopterygota</taxon>
        <taxon>Diptera</taxon>
        <taxon>Nematocera</taxon>
        <taxon>Chironomoidea</taxon>
        <taxon>Chironomidae</taxon>
        <taxon>Clunio</taxon>
    </lineage>
</organism>
<evidence type="ECO:0000256" key="6">
    <source>
        <dbReference type="ARBA" id="ARBA00023136"/>
    </source>
</evidence>
<evidence type="ECO:0000256" key="4">
    <source>
        <dbReference type="ARBA" id="ARBA00022729"/>
    </source>
</evidence>
<protein>
    <submittedName>
        <fullName evidence="10">CLUMA_CG017619, isoform B</fullName>
    </submittedName>
</protein>